<dbReference type="Pfam" id="PF01219">
    <property type="entry name" value="DAGK_prokar"/>
    <property type="match status" value="1"/>
</dbReference>
<evidence type="ECO:0000256" key="10">
    <source>
        <dbReference type="ARBA" id="ARBA00022989"/>
    </source>
</evidence>
<evidence type="ECO:0000256" key="7">
    <source>
        <dbReference type="ARBA" id="ARBA00022741"/>
    </source>
</evidence>
<accession>A0A385PZH2</accession>
<reference evidence="19 20" key="1">
    <citation type="submission" date="2018-09" db="EMBL/GenBank/DDBJ databases">
        <title>Genome sequencing of Lachnoanaerobaculum umeaense DSM 23576.</title>
        <authorList>
            <person name="Kook J.-K."/>
            <person name="Park S.-N."/>
            <person name="Lim Y.K."/>
        </authorList>
    </citation>
    <scope>NUCLEOTIDE SEQUENCE [LARGE SCALE GENOMIC DNA]</scope>
    <source>
        <strain evidence="20">DSM 23576 \ CCUG 58757</strain>
    </source>
</reference>
<feature type="binding site" evidence="18">
    <location>
        <position position="24"/>
    </location>
    <ligand>
        <name>a divalent metal cation</name>
        <dbReference type="ChEBI" id="CHEBI:60240"/>
    </ligand>
</feature>
<evidence type="ECO:0000256" key="17">
    <source>
        <dbReference type="PIRSR" id="PIRSR600829-3"/>
    </source>
</evidence>
<keyword evidence="18" id="KW-0479">Metal-binding</keyword>
<dbReference type="PANTHER" id="PTHR34299">
    <property type="entry name" value="DIACYLGLYCEROL KINASE"/>
    <property type="match status" value="1"/>
</dbReference>
<keyword evidence="10" id="KW-1133">Transmembrane helix</keyword>
<keyword evidence="5" id="KW-0808">Transferase</keyword>
<keyword evidence="9 17" id="KW-0067">ATP-binding</keyword>
<dbReference type="CDD" id="cd14263">
    <property type="entry name" value="DAGK_IM_like"/>
    <property type="match status" value="1"/>
</dbReference>
<evidence type="ECO:0000256" key="4">
    <source>
        <dbReference type="ARBA" id="ARBA00022516"/>
    </source>
</evidence>
<keyword evidence="7 17" id="KW-0547">Nucleotide-binding</keyword>
<comment type="cofactor">
    <cofactor evidence="18">
        <name>Mg(2+)</name>
        <dbReference type="ChEBI" id="CHEBI:18420"/>
    </cofactor>
    <text evidence="18">Mn(2+), Zn(2+), Cd(2+) and Co(2+) support activity to lesser extents.</text>
</comment>
<keyword evidence="20" id="KW-1185">Reference proteome</keyword>
<dbReference type="AlphaFoldDB" id="A0A385PZH2"/>
<evidence type="ECO:0000256" key="16">
    <source>
        <dbReference type="PIRSR" id="PIRSR600829-2"/>
    </source>
</evidence>
<evidence type="ECO:0000256" key="14">
    <source>
        <dbReference type="ARBA" id="ARBA00023264"/>
    </source>
</evidence>
<keyword evidence="18" id="KW-0460">Magnesium</keyword>
<evidence type="ECO:0000256" key="1">
    <source>
        <dbReference type="ARBA" id="ARBA00004651"/>
    </source>
</evidence>
<keyword evidence="11" id="KW-0443">Lipid metabolism</keyword>
<dbReference type="Gene3D" id="1.10.287.3610">
    <property type="match status" value="1"/>
</dbReference>
<dbReference type="OrthoDB" id="9789934at2"/>
<name>A0A385PZH2_9FIRM</name>
<feature type="binding site" evidence="17">
    <location>
        <begin position="91"/>
        <end position="92"/>
    </location>
    <ligand>
        <name>ATP</name>
        <dbReference type="ChEBI" id="CHEBI:30616"/>
    </ligand>
</feature>
<feature type="binding site" evidence="17">
    <location>
        <begin position="82"/>
        <end position="84"/>
    </location>
    <ligand>
        <name>ATP</name>
        <dbReference type="ChEBI" id="CHEBI:30616"/>
    </ligand>
</feature>
<evidence type="ECO:0000256" key="9">
    <source>
        <dbReference type="ARBA" id="ARBA00022840"/>
    </source>
</evidence>
<dbReference type="GO" id="GO:0046872">
    <property type="term" value="F:metal ion binding"/>
    <property type="evidence" value="ECO:0007669"/>
    <property type="project" value="UniProtKB-KW"/>
</dbReference>
<organism evidence="19 20">
    <name type="scientific">Lachnoanaerobaculum umeaense</name>
    <dbReference type="NCBI Taxonomy" id="617123"/>
    <lineage>
        <taxon>Bacteria</taxon>
        <taxon>Bacillati</taxon>
        <taxon>Bacillota</taxon>
        <taxon>Clostridia</taxon>
        <taxon>Lachnospirales</taxon>
        <taxon>Lachnospiraceae</taxon>
        <taxon>Lachnoanaerobaculum</taxon>
    </lineage>
</organism>
<evidence type="ECO:0000256" key="15">
    <source>
        <dbReference type="PIRSR" id="PIRSR600829-1"/>
    </source>
</evidence>
<dbReference type="Proteomes" id="UP000265562">
    <property type="component" value="Chromosome"/>
</dbReference>
<feature type="binding site" evidence="17">
    <location>
        <position position="73"/>
    </location>
    <ligand>
        <name>ATP</name>
        <dbReference type="ChEBI" id="CHEBI:30616"/>
    </ligand>
</feature>
<keyword evidence="8 19" id="KW-0418">Kinase</keyword>
<keyword evidence="13" id="KW-0594">Phospholipid biosynthesis</keyword>
<evidence type="ECO:0000256" key="3">
    <source>
        <dbReference type="ARBA" id="ARBA00022475"/>
    </source>
</evidence>
<evidence type="ECO:0000256" key="11">
    <source>
        <dbReference type="ARBA" id="ARBA00023098"/>
    </source>
</evidence>
<dbReference type="GO" id="GO:0008654">
    <property type="term" value="P:phospholipid biosynthetic process"/>
    <property type="evidence" value="ECO:0007669"/>
    <property type="project" value="UniProtKB-KW"/>
</dbReference>
<feature type="active site" description="Proton acceptor" evidence="15">
    <location>
        <position position="66"/>
    </location>
</feature>
<protein>
    <submittedName>
        <fullName evidence="19">Diacylglycerol kinase</fullName>
    </submittedName>
</protein>
<evidence type="ECO:0000256" key="2">
    <source>
        <dbReference type="ARBA" id="ARBA00005967"/>
    </source>
</evidence>
<evidence type="ECO:0000313" key="19">
    <source>
        <dbReference type="EMBL" id="AYA98677.1"/>
    </source>
</evidence>
<dbReference type="KEGG" id="lua:D4A81_01290"/>
<feature type="binding site" evidence="17">
    <location>
        <position position="24"/>
    </location>
    <ligand>
        <name>ATP</name>
        <dbReference type="ChEBI" id="CHEBI:30616"/>
    </ligand>
</feature>
<keyword evidence="14" id="KW-1208">Phospholipid metabolism</keyword>
<evidence type="ECO:0000256" key="6">
    <source>
        <dbReference type="ARBA" id="ARBA00022692"/>
    </source>
</evidence>
<dbReference type="RefSeq" id="WP_111523850.1">
    <property type="nucleotide sequence ID" value="NZ_CP032364.1"/>
</dbReference>
<dbReference type="InterPro" id="IPR036945">
    <property type="entry name" value="DAGK_sf"/>
</dbReference>
<evidence type="ECO:0000256" key="18">
    <source>
        <dbReference type="PIRSR" id="PIRSR600829-4"/>
    </source>
</evidence>
<keyword evidence="6" id="KW-0812">Transmembrane</keyword>
<feature type="binding site" evidence="18">
    <location>
        <position position="73"/>
    </location>
    <ligand>
        <name>a divalent metal cation</name>
        <dbReference type="ChEBI" id="CHEBI:60240"/>
    </ligand>
</feature>
<comment type="similarity">
    <text evidence="2">Belongs to the bacterial diacylglycerol kinase family.</text>
</comment>
<keyword evidence="4" id="KW-0444">Lipid biosynthesis</keyword>
<evidence type="ECO:0000313" key="20">
    <source>
        <dbReference type="Proteomes" id="UP000265562"/>
    </source>
</evidence>
<evidence type="ECO:0000256" key="5">
    <source>
        <dbReference type="ARBA" id="ARBA00022679"/>
    </source>
</evidence>
<evidence type="ECO:0000256" key="13">
    <source>
        <dbReference type="ARBA" id="ARBA00023209"/>
    </source>
</evidence>
<feature type="binding site" evidence="16">
    <location>
        <position position="66"/>
    </location>
    <ligand>
        <name>substrate</name>
    </ligand>
</feature>
<keyword evidence="3" id="KW-1003">Cell membrane</keyword>
<dbReference type="GO" id="GO:0005886">
    <property type="term" value="C:plasma membrane"/>
    <property type="evidence" value="ECO:0007669"/>
    <property type="project" value="UniProtKB-SubCell"/>
</dbReference>
<dbReference type="GO" id="GO:0016301">
    <property type="term" value="F:kinase activity"/>
    <property type="evidence" value="ECO:0007669"/>
    <property type="project" value="UniProtKB-KW"/>
</dbReference>
<dbReference type="EMBL" id="CP032364">
    <property type="protein sequence ID" value="AYA98677.1"/>
    <property type="molecule type" value="Genomic_DNA"/>
</dbReference>
<sequence>MKNKTFLKSIHCAIEGLIFALKTEKNYKYYIVIDIIFFLLDFFVFKPDKAGWFAYILTSAAVYGMECINTSIEHISDFISEEVHSEIKVIKDMGAAGVLCFGIAFFAVQIIECINYLGVVL</sequence>
<dbReference type="InterPro" id="IPR000829">
    <property type="entry name" value="DAGK"/>
</dbReference>
<gene>
    <name evidence="19" type="ORF">D4A81_01290</name>
</gene>
<dbReference type="GO" id="GO:0005524">
    <property type="term" value="F:ATP binding"/>
    <property type="evidence" value="ECO:0007669"/>
    <property type="project" value="UniProtKB-KW"/>
</dbReference>
<comment type="subcellular location">
    <subcellularLocation>
        <location evidence="1">Cell membrane</location>
        <topology evidence="1">Multi-pass membrane protein</topology>
    </subcellularLocation>
</comment>
<proteinExistence type="inferred from homology"/>
<evidence type="ECO:0000256" key="8">
    <source>
        <dbReference type="ARBA" id="ARBA00022777"/>
    </source>
</evidence>
<evidence type="ECO:0000256" key="12">
    <source>
        <dbReference type="ARBA" id="ARBA00023136"/>
    </source>
</evidence>
<dbReference type="PANTHER" id="PTHR34299:SF1">
    <property type="entry name" value="DIACYLGLYCEROL KINASE"/>
    <property type="match status" value="1"/>
</dbReference>
<keyword evidence="12" id="KW-0472">Membrane</keyword>